<dbReference type="EMBL" id="LFZN01000135">
    <property type="protein sequence ID" value="KXS97719.1"/>
    <property type="molecule type" value="Genomic_DNA"/>
</dbReference>
<reference evidence="1 2" key="1">
    <citation type="submission" date="2015-07" db="EMBL/GenBank/DDBJ databases">
        <title>Comparative genomics of the Sigatoka disease complex on banana suggests a link between parallel evolutionary changes in Pseudocercospora fijiensis and Pseudocercospora eumusae and increased virulence on the banana host.</title>
        <authorList>
            <person name="Chang T.-C."/>
            <person name="Salvucci A."/>
            <person name="Crous P.W."/>
            <person name="Stergiopoulos I."/>
        </authorList>
    </citation>
    <scope>NUCLEOTIDE SEQUENCE [LARGE SCALE GENOMIC DNA]</scope>
    <source>
        <strain evidence="1 2">CBS 114824</strain>
    </source>
</reference>
<accession>A0A139H5S2</accession>
<comment type="caution">
    <text evidence="1">The sequence shown here is derived from an EMBL/GenBank/DDBJ whole genome shotgun (WGS) entry which is preliminary data.</text>
</comment>
<organism evidence="1 2">
    <name type="scientific">Pseudocercospora eumusae</name>
    <dbReference type="NCBI Taxonomy" id="321146"/>
    <lineage>
        <taxon>Eukaryota</taxon>
        <taxon>Fungi</taxon>
        <taxon>Dikarya</taxon>
        <taxon>Ascomycota</taxon>
        <taxon>Pezizomycotina</taxon>
        <taxon>Dothideomycetes</taxon>
        <taxon>Dothideomycetidae</taxon>
        <taxon>Mycosphaerellales</taxon>
        <taxon>Mycosphaerellaceae</taxon>
        <taxon>Pseudocercospora</taxon>
    </lineage>
</organism>
<sequence>MRQVDQDISRSVSHLCDLEARLSHVARSDIYVSIPARGACLKHIHETAKTKKSSLNMEPLKLRKLIERIKSGLRRDKARVQEIIPPPFPDAFLSDRTRTNASTACGFTAAGSSAIFIILTYSSVANMRVEEDCKAWKPTRIHFGDAHPASGYFWHDTTYSNDCTTEMNHFSNSALVQHPLIERDSARGLYGRPHRLIVIVSR</sequence>
<keyword evidence="2" id="KW-1185">Reference proteome</keyword>
<name>A0A139H5S2_9PEZI</name>
<proteinExistence type="predicted"/>
<gene>
    <name evidence="1" type="ORF">AC578_8860</name>
</gene>
<dbReference type="Proteomes" id="UP000070133">
    <property type="component" value="Unassembled WGS sequence"/>
</dbReference>
<evidence type="ECO:0000313" key="2">
    <source>
        <dbReference type="Proteomes" id="UP000070133"/>
    </source>
</evidence>
<dbReference type="AlphaFoldDB" id="A0A139H5S2"/>
<protein>
    <submittedName>
        <fullName evidence="1">Uncharacterized protein</fullName>
    </submittedName>
</protein>
<evidence type="ECO:0000313" key="1">
    <source>
        <dbReference type="EMBL" id="KXS97719.1"/>
    </source>
</evidence>